<comment type="caution">
    <text evidence="1">The sequence shown here is derived from an EMBL/GenBank/DDBJ whole genome shotgun (WGS) entry which is preliminary data.</text>
</comment>
<gene>
    <name evidence="1" type="ORF">NLI96_g9865</name>
</gene>
<evidence type="ECO:0000313" key="2">
    <source>
        <dbReference type="Proteomes" id="UP001212997"/>
    </source>
</evidence>
<dbReference type="EMBL" id="JANAWD010000523">
    <property type="protein sequence ID" value="KAJ3478288.1"/>
    <property type="molecule type" value="Genomic_DNA"/>
</dbReference>
<dbReference type="Proteomes" id="UP001212997">
    <property type="component" value="Unassembled WGS sequence"/>
</dbReference>
<keyword evidence="2" id="KW-1185">Reference proteome</keyword>
<reference evidence="1" key="1">
    <citation type="submission" date="2022-07" db="EMBL/GenBank/DDBJ databases">
        <title>Genome Sequence of Physisporinus lineatus.</title>
        <authorList>
            <person name="Buettner E."/>
        </authorList>
    </citation>
    <scope>NUCLEOTIDE SEQUENCE</scope>
    <source>
        <strain evidence="1">VT162</strain>
    </source>
</reference>
<proteinExistence type="predicted"/>
<name>A0AAD5UUU1_9APHY</name>
<evidence type="ECO:0000313" key="1">
    <source>
        <dbReference type="EMBL" id="KAJ3478288.1"/>
    </source>
</evidence>
<protein>
    <submittedName>
        <fullName evidence="1">Uncharacterized protein</fullName>
    </submittedName>
</protein>
<sequence length="82" mass="9003">MTCRVDSRLLLSDAELSRVAWKKGARRGELIVEADSIEVLPDEKFEPSDAASEDTSTSLLAPRIYVTVVGQYDDLTDAPTSM</sequence>
<accession>A0AAD5UUU1</accession>
<dbReference type="AlphaFoldDB" id="A0AAD5UUU1"/>
<organism evidence="1 2">
    <name type="scientific">Meripilus lineatus</name>
    <dbReference type="NCBI Taxonomy" id="2056292"/>
    <lineage>
        <taxon>Eukaryota</taxon>
        <taxon>Fungi</taxon>
        <taxon>Dikarya</taxon>
        <taxon>Basidiomycota</taxon>
        <taxon>Agaricomycotina</taxon>
        <taxon>Agaricomycetes</taxon>
        <taxon>Polyporales</taxon>
        <taxon>Meripilaceae</taxon>
        <taxon>Meripilus</taxon>
    </lineage>
</organism>